<keyword evidence="3" id="KW-1185">Reference proteome</keyword>
<evidence type="ECO:0000256" key="1">
    <source>
        <dbReference type="SAM" id="Phobius"/>
    </source>
</evidence>
<gene>
    <name evidence="2" type="ORF">SAMN05216326_1041</name>
</gene>
<dbReference type="RefSeq" id="WP_090656202.1">
    <property type="nucleotide sequence ID" value="NZ_FOIA01000004.1"/>
</dbReference>
<name>A0A1H9ZD65_9PROT</name>
<dbReference type="EMBL" id="FOIA01000004">
    <property type="protein sequence ID" value="SES79502.1"/>
    <property type="molecule type" value="Genomic_DNA"/>
</dbReference>
<accession>A0A1H9ZD65</accession>
<reference evidence="3" key="1">
    <citation type="submission" date="2016-10" db="EMBL/GenBank/DDBJ databases">
        <authorList>
            <person name="Varghese N."/>
            <person name="Submissions S."/>
        </authorList>
    </citation>
    <scope>NUCLEOTIDE SEQUENCE [LARGE SCALE GENOMIC DNA]</scope>
    <source>
        <strain evidence="3">Nm71</strain>
    </source>
</reference>
<sequence>MINSPFLFYLPIIILAMICKYFLKKGGIILKMDGFLPRKTGNREKDSKWASTVSNIVVFGSIIFLIDMWIRFIQTEAAKIPALSGGE</sequence>
<keyword evidence="1" id="KW-0812">Transmembrane</keyword>
<evidence type="ECO:0000313" key="2">
    <source>
        <dbReference type="EMBL" id="SES79502.1"/>
    </source>
</evidence>
<proteinExistence type="predicted"/>
<protein>
    <submittedName>
        <fullName evidence="2">Uncharacterized protein</fullName>
    </submittedName>
</protein>
<dbReference type="Proteomes" id="UP000199345">
    <property type="component" value="Unassembled WGS sequence"/>
</dbReference>
<feature type="transmembrane region" description="Helical" evidence="1">
    <location>
        <begin position="6"/>
        <end position="23"/>
    </location>
</feature>
<dbReference type="AlphaFoldDB" id="A0A1H9ZD65"/>
<organism evidence="2 3">
    <name type="scientific">Nitrosomonas marina</name>
    <dbReference type="NCBI Taxonomy" id="917"/>
    <lineage>
        <taxon>Bacteria</taxon>
        <taxon>Pseudomonadati</taxon>
        <taxon>Pseudomonadota</taxon>
        <taxon>Betaproteobacteria</taxon>
        <taxon>Nitrosomonadales</taxon>
        <taxon>Nitrosomonadaceae</taxon>
        <taxon>Nitrosomonas</taxon>
    </lineage>
</organism>
<dbReference type="OrthoDB" id="9885349at2"/>
<evidence type="ECO:0000313" key="3">
    <source>
        <dbReference type="Proteomes" id="UP000199345"/>
    </source>
</evidence>
<feature type="transmembrane region" description="Helical" evidence="1">
    <location>
        <begin position="49"/>
        <end position="70"/>
    </location>
</feature>
<keyword evidence="1" id="KW-0472">Membrane</keyword>
<keyword evidence="1" id="KW-1133">Transmembrane helix</keyword>